<organism evidence="6 7">
    <name type="scientific">Kineosporia corallincola</name>
    <dbReference type="NCBI Taxonomy" id="2835133"/>
    <lineage>
        <taxon>Bacteria</taxon>
        <taxon>Bacillati</taxon>
        <taxon>Actinomycetota</taxon>
        <taxon>Actinomycetes</taxon>
        <taxon>Kineosporiales</taxon>
        <taxon>Kineosporiaceae</taxon>
        <taxon>Kineosporia</taxon>
    </lineage>
</organism>
<dbReference type="InterPro" id="IPR008965">
    <property type="entry name" value="CBM2/CBM3_carb-bd_dom_sf"/>
</dbReference>
<dbReference type="InterPro" id="IPR013319">
    <property type="entry name" value="GH11/12"/>
</dbReference>
<feature type="domain" description="CBM2" evidence="5">
    <location>
        <begin position="291"/>
        <end position="393"/>
    </location>
</feature>
<dbReference type="InterPro" id="IPR001919">
    <property type="entry name" value="CBD2"/>
</dbReference>
<keyword evidence="2" id="KW-0326">Glycosidase</keyword>
<dbReference type="SUPFAM" id="SSF49384">
    <property type="entry name" value="Carbohydrate-binding domain"/>
    <property type="match status" value="1"/>
</dbReference>
<dbReference type="RefSeq" id="WP_214154288.1">
    <property type="nucleotide sequence ID" value="NZ_JAHBAY010000001.1"/>
</dbReference>
<dbReference type="Pfam" id="PF00553">
    <property type="entry name" value="CBM_2"/>
    <property type="match status" value="1"/>
</dbReference>
<evidence type="ECO:0000256" key="2">
    <source>
        <dbReference type="RuleBase" id="RU361163"/>
    </source>
</evidence>
<dbReference type="PANTHER" id="PTHR34002">
    <property type="entry name" value="BLR1656 PROTEIN"/>
    <property type="match status" value="1"/>
</dbReference>
<sequence>MKARIALAATAVAAAVVGGGIVLSGPASAVETTLCDQYASTKVQGGEYIVQNNVWGTSATQCIDVTDDGFTITQQDGVNSGGAPTAYPSLVWGCHYNNCTNDFSPILASSSEFDKIGSQASFTYNTGGVWNASYDIWFDPTARKDGQNTGAEIMIWANHAGGASPVGSKVGEVTTAGGTWDVWYGNSGWNVVSYVRTSAASSVDYKVTDFYDDAVDRGYAQDSWYLTSIQAGFEPWSGGKGLGIDDFAVTTDGSGGTTPDDSGTTEPTATTTATPVVTTTAPTTTDPGTGTGGETGDCAASYKVTQSWGSGFIGEVTVKNTGDSATQGWKVNWTWPSGQKLASMWNASNETSGSTVTASNVSYNGGVAKGDSTTFGMQVDGSSATPTLTCTAG</sequence>
<feature type="region of interest" description="Disordered" evidence="3">
    <location>
        <begin position="252"/>
        <end position="294"/>
    </location>
</feature>
<evidence type="ECO:0000259" key="5">
    <source>
        <dbReference type="PROSITE" id="PS51173"/>
    </source>
</evidence>
<evidence type="ECO:0000313" key="7">
    <source>
        <dbReference type="Proteomes" id="UP001197247"/>
    </source>
</evidence>
<dbReference type="PANTHER" id="PTHR34002:SF9">
    <property type="entry name" value="XYLOGLUCAN-SPECIFIC ENDO-BETA-1,4-GLUCANASE A"/>
    <property type="match status" value="1"/>
</dbReference>
<dbReference type="Gene3D" id="2.60.120.180">
    <property type="match status" value="1"/>
</dbReference>
<reference evidence="6 7" key="1">
    <citation type="submission" date="2021-05" db="EMBL/GenBank/DDBJ databases">
        <title>Kineosporia and Streptomyces sp. nov. two new marine actinobacteria isolated from Coral.</title>
        <authorList>
            <person name="Buangrab K."/>
            <person name="Sutthacheep M."/>
            <person name="Yeemin T."/>
            <person name="Harunari E."/>
            <person name="Igarashi Y."/>
            <person name="Kanchanasin P."/>
            <person name="Tanasupawat S."/>
            <person name="Phongsopitanun W."/>
        </authorList>
    </citation>
    <scope>NUCLEOTIDE SEQUENCE [LARGE SCALE GENOMIC DNA]</scope>
    <source>
        <strain evidence="6 7">J2-2</strain>
    </source>
</reference>
<comment type="caution">
    <text evidence="6">The sequence shown here is derived from an EMBL/GenBank/DDBJ whole genome shotgun (WGS) entry which is preliminary data.</text>
</comment>
<name>A0ABS5TD71_9ACTN</name>
<gene>
    <name evidence="6" type="ORF">KIH74_03780</name>
</gene>
<keyword evidence="4" id="KW-0732">Signal</keyword>
<dbReference type="EMBL" id="JAHBAY010000001">
    <property type="protein sequence ID" value="MBT0768028.1"/>
    <property type="molecule type" value="Genomic_DNA"/>
</dbReference>
<dbReference type="Proteomes" id="UP001197247">
    <property type="component" value="Unassembled WGS sequence"/>
</dbReference>
<feature type="compositionally biased region" description="Low complexity" evidence="3">
    <location>
        <begin position="257"/>
        <end position="288"/>
    </location>
</feature>
<feature type="signal peptide" evidence="4">
    <location>
        <begin position="1"/>
        <end position="29"/>
    </location>
</feature>
<protein>
    <submittedName>
        <fullName evidence="6">Cellulose binding domain-containing protein</fullName>
    </submittedName>
</protein>
<dbReference type="Pfam" id="PF01670">
    <property type="entry name" value="Glyco_hydro_12"/>
    <property type="match status" value="1"/>
</dbReference>
<evidence type="ECO:0000256" key="1">
    <source>
        <dbReference type="ARBA" id="ARBA00005519"/>
    </source>
</evidence>
<evidence type="ECO:0000256" key="3">
    <source>
        <dbReference type="SAM" id="MobiDB-lite"/>
    </source>
</evidence>
<dbReference type="InterPro" id="IPR012291">
    <property type="entry name" value="CBM2_carb-bd_dom_sf"/>
</dbReference>
<proteinExistence type="inferred from homology"/>
<dbReference type="InterPro" id="IPR002594">
    <property type="entry name" value="GH12"/>
</dbReference>
<feature type="chain" id="PRO_5045718050" evidence="4">
    <location>
        <begin position="30"/>
        <end position="393"/>
    </location>
</feature>
<comment type="similarity">
    <text evidence="1 2">Belongs to the glycosyl hydrolase 12 (cellulase H) family.</text>
</comment>
<accession>A0ABS5TD71</accession>
<keyword evidence="2" id="KW-0119">Carbohydrate metabolism</keyword>
<keyword evidence="2" id="KW-0624">Polysaccharide degradation</keyword>
<dbReference type="SUPFAM" id="SSF49899">
    <property type="entry name" value="Concanavalin A-like lectins/glucanases"/>
    <property type="match status" value="1"/>
</dbReference>
<keyword evidence="2" id="KW-0378">Hydrolase</keyword>
<dbReference type="Gene3D" id="2.60.40.290">
    <property type="match status" value="1"/>
</dbReference>
<evidence type="ECO:0000313" key="6">
    <source>
        <dbReference type="EMBL" id="MBT0768028.1"/>
    </source>
</evidence>
<dbReference type="InterPro" id="IPR013320">
    <property type="entry name" value="ConA-like_dom_sf"/>
</dbReference>
<dbReference type="SMART" id="SM00637">
    <property type="entry name" value="CBD_II"/>
    <property type="match status" value="1"/>
</dbReference>
<evidence type="ECO:0000256" key="4">
    <source>
        <dbReference type="SAM" id="SignalP"/>
    </source>
</evidence>
<keyword evidence="7" id="KW-1185">Reference proteome</keyword>
<dbReference type="PROSITE" id="PS51173">
    <property type="entry name" value="CBM2"/>
    <property type="match status" value="1"/>
</dbReference>